<evidence type="ECO:0000256" key="1">
    <source>
        <dbReference type="SAM" id="MobiDB-lite"/>
    </source>
</evidence>
<dbReference type="EMBL" id="JAURVH010001526">
    <property type="protein sequence ID" value="KAK5917064.1"/>
    <property type="molecule type" value="Genomic_DNA"/>
</dbReference>
<dbReference type="AlphaFoldDB" id="A0AAN8HM63"/>
<accession>A0AAN8HM63</accession>
<organism evidence="2 3">
    <name type="scientific">Champsocephalus gunnari</name>
    <name type="common">Mackerel icefish</name>
    <dbReference type="NCBI Taxonomy" id="52237"/>
    <lineage>
        <taxon>Eukaryota</taxon>
        <taxon>Metazoa</taxon>
        <taxon>Chordata</taxon>
        <taxon>Craniata</taxon>
        <taxon>Vertebrata</taxon>
        <taxon>Euteleostomi</taxon>
        <taxon>Actinopterygii</taxon>
        <taxon>Neopterygii</taxon>
        <taxon>Teleostei</taxon>
        <taxon>Neoteleostei</taxon>
        <taxon>Acanthomorphata</taxon>
        <taxon>Eupercaria</taxon>
        <taxon>Perciformes</taxon>
        <taxon>Notothenioidei</taxon>
        <taxon>Channichthyidae</taxon>
        <taxon>Champsocephalus</taxon>
    </lineage>
</organism>
<proteinExistence type="predicted"/>
<feature type="compositionally biased region" description="Polar residues" evidence="1">
    <location>
        <begin position="24"/>
        <end position="35"/>
    </location>
</feature>
<sequence length="84" mass="9645">MAHLRVHRDNRNNRNLQVEMPLGTGSQPYPDQTPTRGDPRLEPPTAEPGSSVAAALTPYTWSKRQRESHDHTLYPLYFMYIVLV</sequence>
<evidence type="ECO:0000313" key="2">
    <source>
        <dbReference type="EMBL" id="KAK5917064.1"/>
    </source>
</evidence>
<gene>
    <name evidence="2" type="ORF">CgunFtcFv8_011985</name>
</gene>
<evidence type="ECO:0000313" key="3">
    <source>
        <dbReference type="Proteomes" id="UP001331515"/>
    </source>
</evidence>
<protein>
    <submittedName>
        <fullName evidence="2">Uncharacterized protein</fullName>
    </submittedName>
</protein>
<dbReference type="Proteomes" id="UP001331515">
    <property type="component" value="Unassembled WGS sequence"/>
</dbReference>
<comment type="caution">
    <text evidence="2">The sequence shown here is derived from an EMBL/GenBank/DDBJ whole genome shotgun (WGS) entry which is preliminary data.</text>
</comment>
<reference evidence="2 3" key="1">
    <citation type="journal article" date="2023" name="Mol. Biol. Evol.">
        <title>Genomics of Secondarily Temperate Adaptation in the Only Non-Antarctic Icefish.</title>
        <authorList>
            <person name="Rivera-Colon A.G."/>
            <person name="Rayamajhi N."/>
            <person name="Minhas B.F."/>
            <person name="Madrigal G."/>
            <person name="Bilyk K.T."/>
            <person name="Yoon V."/>
            <person name="Hune M."/>
            <person name="Gregory S."/>
            <person name="Cheng C.H.C."/>
            <person name="Catchen J.M."/>
        </authorList>
    </citation>
    <scope>NUCLEOTIDE SEQUENCE [LARGE SCALE GENOMIC DNA]</scope>
    <source>
        <tissue evidence="2">White muscle</tissue>
    </source>
</reference>
<keyword evidence="3" id="KW-1185">Reference proteome</keyword>
<feature type="region of interest" description="Disordered" evidence="1">
    <location>
        <begin position="1"/>
        <end position="53"/>
    </location>
</feature>
<name>A0AAN8HM63_CHAGU</name>